<dbReference type="SUPFAM" id="SSF52540">
    <property type="entry name" value="P-loop containing nucleoside triphosphate hydrolases"/>
    <property type="match status" value="1"/>
</dbReference>
<evidence type="ECO:0000256" key="2">
    <source>
        <dbReference type="SAM" id="MobiDB-lite"/>
    </source>
</evidence>
<keyword evidence="5" id="KW-1185">Reference proteome</keyword>
<proteinExistence type="inferred from homology"/>
<dbReference type="InterPro" id="IPR027417">
    <property type="entry name" value="P-loop_NTPase"/>
</dbReference>
<evidence type="ECO:0000259" key="3">
    <source>
        <dbReference type="SMART" id="SM00382"/>
    </source>
</evidence>
<dbReference type="OrthoDB" id="9813147at2"/>
<dbReference type="PANTHER" id="PTHR32039">
    <property type="entry name" value="MAGNESIUM-CHELATASE SUBUNIT CHLI"/>
    <property type="match status" value="1"/>
</dbReference>
<dbReference type="Proteomes" id="UP000023067">
    <property type="component" value="Unassembled WGS sequence"/>
</dbReference>
<sequence length="512" mass="53996">MPVARTLAVALTGLEGTVVEVEADVAAGLPAFHLVGLPDSSMLQARERVRAAAAQIGAGIAQRRIAVNMQPAWLPKHGSGFDLAIAIAVLAAQGDLEAEDIAGVVHLGELGLDGRIRPVPGTLPALLAARRAGVGRAVVPAADADEARLVEGIGVVPAEDLCEVLRHHGSRAEVHPPAPQQSLPAAARAPDPERRERLDFCDVLGQLQARRAAEVAAAGGHHLLLAGPPGAGKTMIAARIPGILPPLGNRDALDVSAIHSLSGGFDARAGLITDPPFEAPHHTATTASVVGGGPGLARPGAISRAHAGVLFLDEAPEFPSRVLEALREPLETGDVTLHRARGITRYPARFQLVMAANPCPCGHAWGRGDRCTCTPLQRRRYLARLSGPVLDRIDMRVEVGPVDLRRVDAAGEPSAAIARRVRAARERQRRRFAALPWTTNSQIPGSALRGDLAPERGGRRMLEEAVDQGRLTLRGHDRVLRVAWTLADLDGAEIPDGDHIGTALSLRGKDRT</sequence>
<dbReference type="EMBL" id="JDYK01000009">
    <property type="protein sequence ID" value="EWS81185.1"/>
    <property type="molecule type" value="Genomic_DNA"/>
</dbReference>
<dbReference type="NCBIfam" id="TIGR00368">
    <property type="entry name" value="YifB family Mg chelatase-like AAA ATPase"/>
    <property type="match status" value="1"/>
</dbReference>
<dbReference type="PANTHER" id="PTHR32039:SF7">
    <property type="entry name" value="COMPETENCE PROTEIN COMM"/>
    <property type="match status" value="1"/>
</dbReference>
<dbReference type="HOGENOM" id="CLU_026145_1_1_11"/>
<organism evidence="4 5">
    <name type="scientific">Brachybacterium phenoliresistens</name>
    <dbReference type="NCBI Taxonomy" id="396014"/>
    <lineage>
        <taxon>Bacteria</taxon>
        <taxon>Bacillati</taxon>
        <taxon>Actinomycetota</taxon>
        <taxon>Actinomycetes</taxon>
        <taxon>Micrococcales</taxon>
        <taxon>Dermabacteraceae</taxon>
        <taxon>Brachybacterium</taxon>
    </lineage>
</organism>
<evidence type="ECO:0000256" key="1">
    <source>
        <dbReference type="ARBA" id="ARBA00006354"/>
    </source>
</evidence>
<dbReference type="InterPro" id="IPR045006">
    <property type="entry name" value="CHLI-like"/>
</dbReference>
<dbReference type="RefSeq" id="WP_038372436.1">
    <property type="nucleotide sequence ID" value="NZ_KK069994.1"/>
</dbReference>
<protein>
    <recommendedName>
        <fullName evidence="3">AAA+ ATPase domain-containing protein</fullName>
    </recommendedName>
</protein>
<name>Z9JS33_9MICO</name>
<feature type="region of interest" description="Disordered" evidence="2">
    <location>
        <begin position="171"/>
        <end position="192"/>
    </location>
</feature>
<dbReference type="InterPro" id="IPR003593">
    <property type="entry name" value="AAA+_ATPase"/>
</dbReference>
<evidence type="ECO:0000313" key="4">
    <source>
        <dbReference type="EMBL" id="EWS81185.1"/>
    </source>
</evidence>
<dbReference type="SMART" id="SM00382">
    <property type="entry name" value="AAA"/>
    <property type="match status" value="1"/>
</dbReference>
<dbReference type="PATRIC" id="fig|396014.3.peg.2061"/>
<dbReference type="InterPro" id="IPR025158">
    <property type="entry name" value="Mg_chelat-rel_C"/>
</dbReference>
<dbReference type="InterPro" id="IPR020568">
    <property type="entry name" value="Ribosomal_Su5_D2-typ_SF"/>
</dbReference>
<accession>Z9JS33</accession>
<comment type="caution">
    <text evidence="4">The sequence shown here is derived from an EMBL/GenBank/DDBJ whole genome shotgun (WGS) entry which is preliminary data.</text>
</comment>
<dbReference type="Pfam" id="PF13541">
    <property type="entry name" value="ChlI"/>
    <property type="match status" value="1"/>
</dbReference>
<dbReference type="Gene3D" id="3.30.230.10">
    <property type="match status" value="1"/>
</dbReference>
<dbReference type="SUPFAM" id="SSF54211">
    <property type="entry name" value="Ribosomal protein S5 domain 2-like"/>
    <property type="match status" value="1"/>
</dbReference>
<dbReference type="GO" id="GO:0005524">
    <property type="term" value="F:ATP binding"/>
    <property type="evidence" value="ECO:0007669"/>
    <property type="project" value="InterPro"/>
</dbReference>
<feature type="compositionally biased region" description="Low complexity" evidence="2">
    <location>
        <begin position="180"/>
        <end position="189"/>
    </location>
</feature>
<dbReference type="CDD" id="cd00009">
    <property type="entry name" value="AAA"/>
    <property type="match status" value="1"/>
</dbReference>
<dbReference type="Pfam" id="PF01078">
    <property type="entry name" value="Mg_chelatase"/>
    <property type="match status" value="1"/>
</dbReference>
<dbReference type="InterPro" id="IPR014721">
    <property type="entry name" value="Ribsml_uS5_D2-typ_fold_subgr"/>
</dbReference>
<dbReference type="Pfam" id="PF13335">
    <property type="entry name" value="Mg_chelatase_C"/>
    <property type="match status" value="1"/>
</dbReference>
<dbReference type="InterPro" id="IPR000523">
    <property type="entry name" value="Mg_chelatse_chII-like_cat_dom"/>
</dbReference>
<dbReference type="eggNOG" id="COG0606">
    <property type="taxonomic scope" value="Bacteria"/>
</dbReference>
<dbReference type="STRING" id="396014.BF93_18635"/>
<reference evidence="4 5" key="1">
    <citation type="submission" date="2014-02" db="EMBL/GenBank/DDBJ databases">
        <title>Genome sequence of Brachybacterium phenoliresistens strain W13A50.</title>
        <authorList>
            <person name="Wang X."/>
        </authorList>
    </citation>
    <scope>NUCLEOTIDE SEQUENCE [LARGE SCALE GENOMIC DNA]</scope>
    <source>
        <strain evidence="4 5">W13A50</strain>
    </source>
</reference>
<dbReference type="AlphaFoldDB" id="Z9JS33"/>
<evidence type="ECO:0000313" key="5">
    <source>
        <dbReference type="Proteomes" id="UP000023067"/>
    </source>
</evidence>
<feature type="domain" description="AAA+ ATPase" evidence="3">
    <location>
        <begin position="219"/>
        <end position="403"/>
    </location>
</feature>
<comment type="similarity">
    <text evidence="1">Belongs to the Mg-chelatase subunits D/I family. ComM subfamily.</text>
</comment>
<dbReference type="Gene3D" id="3.40.50.300">
    <property type="entry name" value="P-loop containing nucleotide triphosphate hydrolases"/>
    <property type="match status" value="1"/>
</dbReference>
<gene>
    <name evidence="4" type="ORF">BF93_18635</name>
</gene>
<dbReference type="InterPro" id="IPR004482">
    <property type="entry name" value="Mg_chelat-rel"/>
</dbReference>